<evidence type="ECO:0000313" key="2">
    <source>
        <dbReference type="Proteomes" id="UP001221142"/>
    </source>
</evidence>
<feature type="non-terminal residue" evidence="1">
    <location>
        <position position="1"/>
    </location>
</feature>
<dbReference type="Proteomes" id="UP001221142">
    <property type="component" value="Unassembled WGS sequence"/>
</dbReference>
<organism evidence="1 2">
    <name type="scientific">Roridomyces roridus</name>
    <dbReference type="NCBI Taxonomy" id="1738132"/>
    <lineage>
        <taxon>Eukaryota</taxon>
        <taxon>Fungi</taxon>
        <taxon>Dikarya</taxon>
        <taxon>Basidiomycota</taxon>
        <taxon>Agaricomycotina</taxon>
        <taxon>Agaricomycetes</taxon>
        <taxon>Agaricomycetidae</taxon>
        <taxon>Agaricales</taxon>
        <taxon>Marasmiineae</taxon>
        <taxon>Mycenaceae</taxon>
        <taxon>Roridomyces</taxon>
    </lineage>
</organism>
<dbReference type="EMBL" id="JARKIF010000049">
    <property type="protein sequence ID" value="KAJ7607581.1"/>
    <property type="molecule type" value="Genomic_DNA"/>
</dbReference>
<evidence type="ECO:0008006" key="3">
    <source>
        <dbReference type="Google" id="ProtNLM"/>
    </source>
</evidence>
<feature type="non-terminal residue" evidence="1">
    <location>
        <position position="104"/>
    </location>
</feature>
<dbReference type="AlphaFoldDB" id="A0AAD7B208"/>
<sequence length="104" mass="11811">VVTPIHKLPTELLSETFLLAVDSVRDWLRQVLAISHVCAHWRRLACAMPRLWNRPLGLNLKRASSDTYLSTSKSFLERSAPLLIPITLTNEVPDASPLLEFVRH</sequence>
<gene>
    <name evidence="1" type="ORF">FB45DRAFT_715317</name>
</gene>
<evidence type="ECO:0000313" key="1">
    <source>
        <dbReference type="EMBL" id="KAJ7607581.1"/>
    </source>
</evidence>
<protein>
    <recommendedName>
        <fullName evidence="3">F-box domain-containing protein</fullName>
    </recommendedName>
</protein>
<dbReference type="Gene3D" id="1.20.1280.50">
    <property type="match status" value="1"/>
</dbReference>
<accession>A0AAD7B208</accession>
<reference evidence="1" key="1">
    <citation type="submission" date="2023-03" db="EMBL/GenBank/DDBJ databases">
        <title>Massive genome expansion in bonnet fungi (Mycena s.s.) driven by repeated elements and novel gene families across ecological guilds.</title>
        <authorList>
            <consortium name="Lawrence Berkeley National Laboratory"/>
            <person name="Harder C.B."/>
            <person name="Miyauchi S."/>
            <person name="Viragh M."/>
            <person name="Kuo A."/>
            <person name="Thoen E."/>
            <person name="Andreopoulos B."/>
            <person name="Lu D."/>
            <person name="Skrede I."/>
            <person name="Drula E."/>
            <person name="Henrissat B."/>
            <person name="Morin E."/>
            <person name="Kohler A."/>
            <person name="Barry K."/>
            <person name="LaButti K."/>
            <person name="Morin E."/>
            <person name="Salamov A."/>
            <person name="Lipzen A."/>
            <person name="Mereny Z."/>
            <person name="Hegedus B."/>
            <person name="Baldrian P."/>
            <person name="Stursova M."/>
            <person name="Weitz H."/>
            <person name="Taylor A."/>
            <person name="Grigoriev I.V."/>
            <person name="Nagy L.G."/>
            <person name="Martin F."/>
            <person name="Kauserud H."/>
        </authorList>
    </citation>
    <scope>NUCLEOTIDE SEQUENCE</scope>
    <source>
        <strain evidence="1">9284</strain>
    </source>
</reference>
<name>A0AAD7B208_9AGAR</name>
<keyword evidence="2" id="KW-1185">Reference proteome</keyword>
<proteinExistence type="predicted"/>
<comment type="caution">
    <text evidence="1">The sequence shown here is derived from an EMBL/GenBank/DDBJ whole genome shotgun (WGS) entry which is preliminary data.</text>
</comment>